<gene>
    <name evidence="8" type="primary">znuB</name>
    <name evidence="8" type="ordered locus">Pro_1501</name>
</gene>
<evidence type="ECO:0000256" key="4">
    <source>
        <dbReference type="ARBA" id="ARBA00022989"/>
    </source>
</evidence>
<keyword evidence="6" id="KW-0813">Transport</keyword>
<dbReference type="Pfam" id="PF00950">
    <property type="entry name" value="ABC-3"/>
    <property type="match status" value="1"/>
</dbReference>
<evidence type="ECO:0000256" key="2">
    <source>
        <dbReference type="ARBA" id="ARBA00008034"/>
    </source>
</evidence>
<organism evidence="8 9">
    <name type="scientific">Prochlorococcus marinus (strain SARG / CCMP1375 / SS120)</name>
    <dbReference type="NCBI Taxonomy" id="167539"/>
    <lineage>
        <taxon>Bacteria</taxon>
        <taxon>Bacillati</taxon>
        <taxon>Cyanobacteriota</taxon>
        <taxon>Cyanophyceae</taxon>
        <taxon>Synechococcales</taxon>
        <taxon>Prochlorococcaceae</taxon>
        <taxon>Prochlorococcus</taxon>
    </lineage>
</organism>
<feature type="transmembrane region" description="Helical" evidence="7">
    <location>
        <begin position="173"/>
        <end position="201"/>
    </location>
</feature>
<dbReference type="GO" id="GO:0055085">
    <property type="term" value="P:transmembrane transport"/>
    <property type="evidence" value="ECO:0007669"/>
    <property type="project" value="InterPro"/>
</dbReference>
<dbReference type="SUPFAM" id="SSF81345">
    <property type="entry name" value="ABC transporter involved in vitamin B12 uptake, BtuC"/>
    <property type="match status" value="1"/>
</dbReference>
<evidence type="ECO:0000256" key="3">
    <source>
        <dbReference type="ARBA" id="ARBA00022692"/>
    </source>
</evidence>
<keyword evidence="5 7" id="KW-0472">Membrane</keyword>
<dbReference type="Gene3D" id="1.10.3470.10">
    <property type="entry name" value="ABC transporter involved in vitamin B12 uptake, BtuC"/>
    <property type="match status" value="1"/>
</dbReference>
<dbReference type="PATRIC" id="fig|167539.5.peg.1578"/>
<comment type="similarity">
    <text evidence="2 6">Belongs to the ABC-3 integral membrane protein family.</text>
</comment>
<dbReference type="HOGENOM" id="CLU_028808_4_0_3"/>
<dbReference type="KEGG" id="pma:Pro_1501"/>
<feature type="transmembrane region" description="Helical" evidence="7">
    <location>
        <begin position="130"/>
        <end position="148"/>
    </location>
</feature>
<accession>Q7VAG2</accession>
<dbReference type="InterPro" id="IPR037294">
    <property type="entry name" value="ABC_BtuC-like"/>
</dbReference>
<proteinExistence type="inferred from homology"/>
<feature type="transmembrane region" description="Helical" evidence="7">
    <location>
        <begin position="240"/>
        <end position="257"/>
    </location>
</feature>
<sequence length="263" mass="28019">MSFVNTNWWIIPLVITLFSGLLCPAMGTILITHKRLLQVNLISHCVLPGLALALALGVHPSIGGVFSGLLGSLLAEHWTNKRSQNYEAVMNIILAGSLGLGVLLIPLLGIRIDLEAVLFGDLLTANFGDLIRTFLAFFVFACLMIFGYDKLVYVGLDPEGARASGIKVDSLNLALGFTTALVIVSSMSAVGVILVVALLSTPTLWGLIQAPSLWVAMIRSAIFGLCISILGFFLAFQFNLSPGPLISVLCVAGLAILPRKNKS</sequence>
<dbReference type="eggNOG" id="COG1108">
    <property type="taxonomic scope" value="Bacteria"/>
</dbReference>
<evidence type="ECO:0000256" key="5">
    <source>
        <dbReference type="ARBA" id="ARBA00023136"/>
    </source>
</evidence>
<evidence type="ECO:0000313" key="8">
    <source>
        <dbReference type="EMBL" id="AAQ00545.1"/>
    </source>
</evidence>
<dbReference type="GO" id="GO:0043190">
    <property type="term" value="C:ATP-binding cassette (ABC) transporter complex"/>
    <property type="evidence" value="ECO:0007669"/>
    <property type="project" value="InterPro"/>
</dbReference>
<dbReference type="Proteomes" id="UP000001420">
    <property type="component" value="Chromosome"/>
</dbReference>
<keyword evidence="3 6" id="KW-0812">Transmembrane</keyword>
<evidence type="ECO:0000313" key="9">
    <source>
        <dbReference type="Proteomes" id="UP000001420"/>
    </source>
</evidence>
<protein>
    <submittedName>
        <fullName evidence="8">ABC-type Mn2+/Zn2+ transport system permease components</fullName>
    </submittedName>
</protein>
<evidence type="ECO:0000256" key="6">
    <source>
        <dbReference type="RuleBase" id="RU003943"/>
    </source>
</evidence>
<reference evidence="8 9" key="1">
    <citation type="journal article" date="2003" name="Proc. Natl. Acad. Sci. U.S.A.">
        <title>Genome sequence of the cyanobacterium Prochlorococcus marinus SS120, a nearly minimal oxyphototrophic genome.</title>
        <authorList>
            <person name="Dufresne A."/>
            <person name="Salanoubat M."/>
            <person name="Partensky F."/>
            <person name="Artiguenave F."/>
            <person name="Axmann I.M."/>
            <person name="Barbe V."/>
            <person name="Duprat S."/>
            <person name="Galperin M.Y."/>
            <person name="Koonin E.V."/>
            <person name="Le Gall F."/>
            <person name="Makarova K.S."/>
            <person name="Ostrowski M."/>
            <person name="Oztas S."/>
            <person name="Robert C."/>
            <person name="Rogozin I.B."/>
            <person name="Scanlan D.J."/>
            <person name="Tandeau de Marsac N."/>
            <person name="Weissenbach J."/>
            <person name="Wincker P."/>
            <person name="Wolf Y.I."/>
            <person name="Hess W.R."/>
        </authorList>
    </citation>
    <scope>NUCLEOTIDE SEQUENCE [LARGE SCALE GENOMIC DNA]</scope>
    <source>
        <strain evidence="9">SARG / CCMP1375 / SS120</strain>
    </source>
</reference>
<dbReference type="AlphaFoldDB" id="Q7VAG2"/>
<dbReference type="STRING" id="167539.Pro_1501"/>
<feature type="transmembrane region" description="Helical" evidence="7">
    <location>
        <begin position="6"/>
        <end position="33"/>
    </location>
</feature>
<keyword evidence="4 7" id="KW-1133">Transmembrane helix</keyword>
<dbReference type="PANTHER" id="PTHR30477:SF13">
    <property type="entry name" value="IRON TRANSPORT SYSTEM MEMBRANE PROTEIN HI_0360-RELATED"/>
    <property type="match status" value="1"/>
</dbReference>
<evidence type="ECO:0000256" key="1">
    <source>
        <dbReference type="ARBA" id="ARBA00004141"/>
    </source>
</evidence>
<dbReference type="RefSeq" id="WP_011125652.1">
    <property type="nucleotide sequence ID" value="NC_005042.1"/>
</dbReference>
<dbReference type="EnsemblBacteria" id="AAQ00545">
    <property type="protein sequence ID" value="AAQ00545"/>
    <property type="gene ID" value="Pro_1501"/>
</dbReference>
<feature type="transmembrane region" description="Helical" evidence="7">
    <location>
        <begin position="45"/>
        <end position="69"/>
    </location>
</feature>
<comment type="subcellular location">
    <subcellularLocation>
        <location evidence="6">Cell membrane</location>
        <topology evidence="6">Multi-pass membrane protein</topology>
    </subcellularLocation>
    <subcellularLocation>
        <location evidence="1">Membrane</location>
        <topology evidence="1">Multi-pass membrane protein</topology>
    </subcellularLocation>
</comment>
<keyword evidence="9" id="KW-1185">Reference proteome</keyword>
<name>Q7VAG2_PROMA</name>
<feature type="transmembrane region" description="Helical" evidence="7">
    <location>
        <begin position="89"/>
        <end position="110"/>
    </location>
</feature>
<dbReference type="OrthoDB" id="9788905at2"/>
<evidence type="ECO:0000256" key="7">
    <source>
        <dbReference type="SAM" id="Phobius"/>
    </source>
</evidence>
<dbReference type="PANTHER" id="PTHR30477">
    <property type="entry name" value="ABC-TRANSPORTER METAL-BINDING PROTEIN"/>
    <property type="match status" value="1"/>
</dbReference>
<feature type="transmembrane region" description="Helical" evidence="7">
    <location>
        <begin position="213"/>
        <end position="234"/>
    </location>
</feature>
<dbReference type="EMBL" id="AE017126">
    <property type="protein sequence ID" value="AAQ00545.1"/>
    <property type="molecule type" value="Genomic_DNA"/>
</dbReference>
<dbReference type="GO" id="GO:0010043">
    <property type="term" value="P:response to zinc ion"/>
    <property type="evidence" value="ECO:0007669"/>
    <property type="project" value="TreeGrafter"/>
</dbReference>
<dbReference type="InterPro" id="IPR001626">
    <property type="entry name" value="ABC_TroCD"/>
</dbReference>